<gene>
    <name evidence="1" type="ORF">KUF71_006226</name>
</gene>
<dbReference type="AlphaFoldDB" id="A0AAE1LFP6"/>
<reference evidence="1" key="2">
    <citation type="journal article" date="2023" name="BMC Genomics">
        <title>Pest status, molecular evolution, and epigenetic factors derived from the genome assembly of Frankliniella fusca, a thysanopteran phytovirus vector.</title>
        <authorList>
            <person name="Catto M.A."/>
            <person name="Labadie P.E."/>
            <person name="Jacobson A.L."/>
            <person name="Kennedy G.G."/>
            <person name="Srinivasan R."/>
            <person name="Hunt B.G."/>
        </authorList>
    </citation>
    <scope>NUCLEOTIDE SEQUENCE</scope>
    <source>
        <strain evidence="1">PL_HMW_Pooled</strain>
    </source>
</reference>
<dbReference type="Proteomes" id="UP001219518">
    <property type="component" value="Unassembled WGS sequence"/>
</dbReference>
<evidence type="ECO:0000313" key="2">
    <source>
        <dbReference type="Proteomes" id="UP001219518"/>
    </source>
</evidence>
<sequence length="202" mass="23282">MQVHAPQKVVDQIVHRHLKRNLVNMVLHFDMGLAPHIKEQVEKILSSKNRDVTCQVGKAYFLGEETKKECTAREIEVLQREGYSGVVELCLYRKLFYKSVLYSTVTSSSKVDDSLIYTWKDTVGSIVCFVKFEFEGQQVAGVFLNEHYVQPMQPAKHIVQINSEETLLHFECIENVRCPAVSIQLSKYDRYLVPMANCHEID</sequence>
<organism evidence="1 2">
    <name type="scientific">Frankliniella fusca</name>
    <dbReference type="NCBI Taxonomy" id="407009"/>
    <lineage>
        <taxon>Eukaryota</taxon>
        <taxon>Metazoa</taxon>
        <taxon>Ecdysozoa</taxon>
        <taxon>Arthropoda</taxon>
        <taxon>Hexapoda</taxon>
        <taxon>Insecta</taxon>
        <taxon>Pterygota</taxon>
        <taxon>Neoptera</taxon>
        <taxon>Paraneoptera</taxon>
        <taxon>Thysanoptera</taxon>
        <taxon>Terebrantia</taxon>
        <taxon>Thripoidea</taxon>
        <taxon>Thripidae</taxon>
        <taxon>Frankliniella</taxon>
    </lineage>
</organism>
<protein>
    <submittedName>
        <fullName evidence="1">Protein FAM107B</fullName>
    </submittedName>
</protein>
<proteinExistence type="predicted"/>
<evidence type="ECO:0000313" key="1">
    <source>
        <dbReference type="EMBL" id="KAK3916432.1"/>
    </source>
</evidence>
<dbReference type="EMBL" id="JAHWGI010000525">
    <property type="protein sequence ID" value="KAK3916432.1"/>
    <property type="molecule type" value="Genomic_DNA"/>
</dbReference>
<reference evidence="1" key="1">
    <citation type="submission" date="2021-07" db="EMBL/GenBank/DDBJ databases">
        <authorList>
            <person name="Catto M.A."/>
            <person name="Jacobson A."/>
            <person name="Kennedy G."/>
            <person name="Labadie P."/>
            <person name="Hunt B.G."/>
            <person name="Srinivasan R."/>
        </authorList>
    </citation>
    <scope>NUCLEOTIDE SEQUENCE</scope>
    <source>
        <strain evidence="1">PL_HMW_Pooled</strain>
        <tissue evidence="1">Head</tissue>
    </source>
</reference>
<accession>A0AAE1LFP6</accession>
<name>A0AAE1LFP6_9NEOP</name>
<comment type="caution">
    <text evidence="1">The sequence shown here is derived from an EMBL/GenBank/DDBJ whole genome shotgun (WGS) entry which is preliminary data.</text>
</comment>
<keyword evidence="2" id="KW-1185">Reference proteome</keyword>